<dbReference type="Proteomes" id="UP000642938">
    <property type="component" value="Unassembled WGS sequence"/>
</dbReference>
<dbReference type="Proteomes" id="UP000532273">
    <property type="component" value="Unassembled WGS sequence"/>
</dbReference>
<sequence>MDTLAGAEWLKNSIFDYNILLVNDLTVYVLVFFGSEANWGVLGKDRANSG</sequence>
<dbReference type="AlphaFoldDB" id="A0A7W6P668"/>
<evidence type="ECO:0000313" key="4">
    <source>
        <dbReference type="Proteomes" id="UP000642938"/>
    </source>
</evidence>
<protein>
    <submittedName>
        <fullName evidence="2">Uncharacterized protein</fullName>
    </submittedName>
</protein>
<reference evidence="4" key="2">
    <citation type="journal article" date="2019" name="Int. J. Syst. Evol. Microbiol.">
        <title>The Global Catalogue of Microorganisms (GCM) 10K type strain sequencing project: providing services to taxonomists for standard genome sequencing and annotation.</title>
        <authorList>
            <consortium name="The Broad Institute Genomics Platform"/>
            <consortium name="The Broad Institute Genome Sequencing Center for Infectious Disease"/>
            <person name="Wu L."/>
            <person name="Ma J."/>
        </authorList>
    </citation>
    <scope>NUCLEOTIDE SEQUENCE [LARGE SCALE GENOMIC DNA]</scope>
    <source>
        <strain evidence="4">CGMCC 1.15287</strain>
    </source>
</reference>
<name>A0A7W6P668_9SPHI</name>
<accession>A0A7W6P668</accession>
<dbReference type="EMBL" id="BMHZ01000001">
    <property type="protein sequence ID" value="GGG92281.1"/>
    <property type="molecule type" value="Genomic_DNA"/>
</dbReference>
<reference evidence="2 3" key="3">
    <citation type="submission" date="2020-08" db="EMBL/GenBank/DDBJ databases">
        <title>Genomic Encyclopedia of Type Strains, Phase IV (KMG-IV): sequencing the most valuable type-strain genomes for metagenomic binning, comparative biology and taxonomic classification.</title>
        <authorList>
            <person name="Goeker M."/>
        </authorList>
    </citation>
    <scope>NUCLEOTIDE SEQUENCE [LARGE SCALE GENOMIC DNA]</scope>
    <source>
        <strain evidence="2 3">DSM 100774</strain>
    </source>
</reference>
<gene>
    <name evidence="1" type="ORF">GCM10007422_01630</name>
    <name evidence="2" type="ORF">GGQ60_002499</name>
</gene>
<comment type="caution">
    <text evidence="2">The sequence shown here is derived from an EMBL/GenBank/DDBJ whole genome shotgun (WGS) entry which is preliminary data.</text>
</comment>
<reference evidence="1" key="4">
    <citation type="submission" date="2024-05" db="EMBL/GenBank/DDBJ databases">
        <authorList>
            <person name="Sun Q."/>
            <person name="Zhou Y."/>
        </authorList>
    </citation>
    <scope>NUCLEOTIDE SEQUENCE</scope>
    <source>
        <strain evidence="1">CGMCC 1.15287</strain>
    </source>
</reference>
<keyword evidence="4" id="KW-1185">Reference proteome</keyword>
<evidence type="ECO:0000313" key="1">
    <source>
        <dbReference type="EMBL" id="GGG92281.1"/>
    </source>
</evidence>
<dbReference type="EMBL" id="JACIEF010000002">
    <property type="protein sequence ID" value="MBB4108518.1"/>
    <property type="molecule type" value="Genomic_DNA"/>
</dbReference>
<reference evidence="1" key="1">
    <citation type="journal article" date="2014" name="Int. J. Syst. Evol. Microbiol.">
        <title>Complete genome of a new Firmicutes species belonging to the dominant human colonic microbiota ('Ruminococcus bicirculans') reveals two chromosomes and a selective capacity to utilize plant glucans.</title>
        <authorList>
            <consortium name="NISC Comparative Sequencing Program"/>
            <person name="Wegmann U."/>
            <person name="Louis P."/>
            <person name="Goesmann A."/>
            <person name="Henrissat B."/>
            <person name="Duncan S.H."/>
            <person name="Flint H.J."/>
        </authorList>
    </citation>
    <scope>NUCLEOTIDE SEQUENCE</scope>
    <source>
        <strain evidence="1">CGMCC 1.15287</strain>
    </source>
</reference>
<evidence type="ECO:0000313" key="3">
    <source>
        <dbReference type="Proteomes" id="UP000532273"/>
    </source>
</evidence>
<evidence type="ECO:0000313" key="2">
    <source>
        <dbReference type="EMBL" id="MBB4108518.1"/>
    </source>
</evidence>
<organism evidence="2 3">
    <name type="scientific">Pedobacter zeae</name>
    <dbReference type="NCBI Taxonomy" id="1737356"/>
    <lineage>
        <taxon>Bacteria</taxon>
        <taxon>Pseudomonadati</taxon>
        <taxon>Bacteroidota</taxon>
        <taxon>Sphingobacteriia</taxon>
        <taxon>Sphingobacteriales</taxon>
        <taxon>Sphingobacteriaceae</taxon>
        <taxon>Pedobacter</taxon>
    </lineage>
</organism>
<proteinExistence type="predicted"/>